<dbReference type="Proteomes" id="UP001204445">
    <property type="component" value="Unassembled WGS sequence"/>
</dbReference>
<protein>
    <recommendedName>
        <fullName evidence="4">DUF3325 domain-containing protein</fullName>
    </recommendedName>
</protein>
<comment type="caution">
    <text evidence="2">The sequence shown here is derived from an EMBL/GenBank/DDBJ whole genome shotgun (WGS) entry which is preliminary data.</text>
</comment>
<keyword evidence="3" id="KW-1185">Reference proteome</keyword>
<keyword evidence="1" id="KW-1133">Transmembrane helix</keyword>
<feature type="transmembrane region" description="Helical" evidence="1">
    <location>
        <begin position="89"/>
        <end position="109"/>
    </location>
</feature>
<name>A0AAE3HMI8_9GAMM</name>
<dbReference type="EMBL" id="JANUCT010000011">
    <property type="protein sequence ID" value="MCS3903712.1"/>
    <property type="molecule type" value="Genomic_DNA"/>
</dbReference>
<evidence type="ECO:0008006" key="4">
    <source>
        <dbReference type="Google" id="ProtNLM"/>
    </source>
</evidence>
<dbReference type="RefSeq" id="WP_259055660.1">
    <property type="nucleotide sequence ID" value="NZ_JANUCT010000011.1"/>
</dbReference>
<dbReference type="InterPro" id="IPR021762">
    <property type="entry name" value="DUF3325"/>
</dbReference>
<gene>
    <name evidence="2" type="ORF">J2T55_001743</name>
</gene>
<feature type="transmembrane region" description="Helical" evidence="1">
    <location>
        <begin position="36"/>
        <end position="57"/>
    </location>
</feature>
<feature type="transmembrane region" description="Helical" evidence="1">
    <location>
        <begin position="63"/>
        <end position="82"/>
    </location>
</feature>
<sequence length="110" mass="12081">MIVLMLVLAYGGMTALCLAMNRHYRQVRFGRPSLQLKWILRLTGTALLLVALLLGSIGWGPTIGPVVWFGVLSVSALILIFMLPYRPRLVLRSNLAVSPLALLASLIILL</sequence>
<evidence type="ECO:0000256" key="1">
    <source>
        <dbReference type="SAM" id="Phobius"/>
    </source>
</evidence>
<proteinExistence type="predicted"/>
<reference evidence="2" key="1">
    <citation type="submission" date="2022-08" db="EMBL/GenBank/DDBJ databases">
        <title>Genomic Encyclopedia of Type Strains, Phase III (KMG-III): the genomes of soil and plant-associated and newly described type strains.</title>
        <authorList>
            <person name="Whitman W."/>
        </authorList>
    </citation>
    <scope>NUCLEOTIDE SEQUENCE</scope>
    <source>
        <strain evidence="2">HMT 1</strain>
    </source>
</reference>
<keyword evidence="1" id="KW-0472">Membrane</keyword>
<keyword evidence="1" id="KW-0812">Transmembrane</keyword>
<organism evidence="2 3">
    <name type="scientific">Methylohalomonas lacus</name>
    <dbReference type="NCBI Taxonomy" id="398773"/>
    <lineage>
        <taxon>Bacteria</taxon>
        <taxon>Pseudomonadati</taxon>
        <taxon>Pseudomonadota</taxon>
        <taxon>Gammaproteobacteria</taxon>
        <taxon>Methylohalomonadales</taxon>
        <taxon>Methylohalomonadaceae</taxon>
        <taxon>Methylohalomonas</taxon>
    </lineage>
</organism>
<accession>A0AAE3HMI8</accession>
<dbReference type="Pfam" id="PF11804">
    <property type="entry name" value="DUF3325"/>
    <property type="match status" value="1"/>
</dbReference>
<evidence type="ECO:0000313" key="2">
    <source>
        <dbReference type="EMBL" id="MCS3903712.1"/>
    </source>
</evidence>
<feature type="transmembrane region" description="Helical" evidence="1">
    <location>
        <begin position="6"/>
        <end position="24"/>
    </location>
</feature>
<evidence type="ECO:0000313" key="3">
    <source>
        <dbReference type="Proteomes" id="UP001204445"/>
    </source>
</evidence>
<dbReference type="AlphaFoldDB" id="A0AAE3HMI8"/>